<gene>
    <name evidence="1" type="ORF">L195_g027006</name>
</gene>
<sequence length="90" mass="10077">MQMLAAMWNRGTLKVEGLKQSLLGELLVPLFWPPPPPPIVFLVKIVVVAWHVWAHREEIGHKSPVSSSQLTSLLLLEYPSQHIEFAAVDG</sequence>
<reference evidence="1 2" key="2">
    <citation type="journal article" date="2017" name="Front. Plant Sci.">
        <title>Gene Classification and Mining of Molecular Markers Useful in Red Clover (Trifolium pratense) Breeding.</title>
        <authorList>
            <person name="Istvanek J."/>
            <person name="Dluhosova J."/>
            <person name="Dluhos P."/>
            <person name="Patkova L."/>
            <person name="Nedelnik J."/>
            <person name="Repkova J."/>
        </authorList>
    </citation>
    <scope>NUCLEOTIDE SEQUENCE [LARGE SCALE GENOMIC DNA]</scope>
    <source>
        <strain evidence="2">cv. Tatra</strain>
        <tissue evidence="1">Young leaves</tissue>
    </source>
</reference>
<comment type="caution">
    <text evidence="1">The sequence shown here is derived from an EMBL/GenBank/DDBJ whole genome shotgun (WGS) entry which is preliminary data.</text>
</comment>
<organism evidence="1 2">
    <name type="scientific">Trifolium pratense</name>
    <name type="common">Red clover</name>
    <dbReference type="NCBI Taxonomy" id="57577"/>
    <lineage>
        <taxon>Eukaryota</taxon>
        <taxon>Viridiplantae</taxon>
        <taxon>Streptophyta</taxon>
        <taxon>Embryophyta</taxon>
        <taxon>Tracheophyta</taxon>
        <taxon>Spermatophyta</taxon>
        <taxon>Magnoliopsida</taxon>
        <taxon>eudicotyledons</taxon>
        <taxon>Gunneridae</taxon>
        <taxon>Pentapetalae</taxon>
        <taxon>rosids</taxon>
        <taxon>fabids</taxon>
        <taxon>Fabales</taxon>
        <taxon>Fabaceae</taxon>
        <taxon>Papilionoideae</taxon>
        <taxon>50 kb inversion clade</taxon>
        <taxon>NPAAA clade</taxon>
        <taxon>Hologalegina</taxon>
        <taxon>IRL clade</taxon>
        <taxon>Trifolieae</taxon>
        <taxon>Trifolium</taxon>
    </lineage>
</organism>
<reference evidence="1 2" key="1">
    <citation type="journal article" date="2014" name="Am. J. Bot.">
        <title>Genome assembly and annotation for red clover (Trifolium pratense; Fabaceae).</title>
        <authorList>
            <person name="Istvanek J."/>
            <person name="Jaros M."/>
            <person name="Krenek A."/>
            <person name="Repkova J."/>
        </authorList>
    </citation>
    <scope>NUCLEOTIDE SEQUENCE [LARGE SCALE GENOMIC DNA]</scope>
    <source>
        <strain evidence="2">cv. Tatra</strain>
        <tissue evidence="1">Young leaves</tissue>
    </source>
</reference>
<name>A0A2K3KXX6_TRIPR</name>
<dbReference type="AlphaFoldDB" id="A0A2K3KXX6"/>
<proteinExistence type="predicted"/>
<accession>A0A2K3KXX6</accession>
<evidence type="ECO:0000313" key="2">
    <source>
        <dbReference type="Proteomes" id="UP000236291"/>
    </source>
</evidence>
<evidence type="ECO:0000313" key="1">
    <source>
        <dbReference type="EMBL" id="PNX71135.1"/>
    </source>
</evidence>
<dbReference type="Proteomes" id="UP000236291">
    <property type="component" value="Unassembled WGS sequence"/>
</dbReference>
<dbReference type="EMBL" id="ASHM01022926">
    <property type="protein sequence ID" value="PNX71135.1"/>
    <property type="molecule type" value="Genomic_DNA"/>
</dbReference>
<protein>
    <submittedName>
        <fullName evidence="1">Uncharacterized protein</fullName>
    </submittedName>
</protein>